<dbReference type="GO" id="GO:0070403">
    <property type="term" value="F:NAD+ binding"/>
    <property type="evidence" value="ECO:0007669"/>
    <property type="project" value="InterPro"/>
</dbReference>
<evidence type="ECO:0000313" key="15">
    <source>
        <dbReference type="Proteomes" id="UP000228711"/>
    </source>
</evidence>
<dbReference type="PANTHER" id="PTHR43078">
    <property type="entry name" value="UDP-GLUCURONIC ACID DECARBOXYLASE-RELATED"/>
    <property type="match status" value="1"/>
</dbReference>
<evidence type="ECO:0000256" key="12">
    <source>
        <dbReference type="ARBA" id="ARBA00037859"/>
    </source>
</evidence>
<evidence type="ECO:0000256" key="3">
    <source>
        <dbReference type="ARBA" id="ARBA00022692"/>
    </source>
</evidence>
<evidence type="ECO:0000313" key="14">
    <source>
        <dbReference type="EMBL" id="PIS41253.1"/>
    </source>
</evidence>
<dbReference type="GO" id="GO:0042732">
    <property type="term" value="P:D-xylose metabolic process"/>
    <property type="evidence" value="ECO:0007669"/>
    <property type="project" value="InterPro"/>
</dbReference>
<keyword evidence="10" id="KW-0325">Glycoprotein</keyword>
<gene>
    <name evidence="14" type="ORF">COT25_04120</name>
</gene>
<evidence type="ECO:0000256" key="9">
    <source>
        <dbReference type="ARBA" id="ARBA00023136"/>
    </source>
</evidence>
<comment type="subcellular location">
    <subcellularLocation>
        <location evidence="2">Golgi apparatus membrane</location>
        <topology evidence="2">Single-pass type II membrane protein</topology>
    </subcellularLocation>
    <subcellularLocation>
        <location evidence="12">Golgi apparatus</location>
        <location evidence="12">Golgi stack membrane</location>
    </subcellularLocation>
</comment>
<dbReference type="GO" id="GO:0033320">
    <property type="term" value="P:UDP-D-xylose biosynthetic process"/>
    <property type="evidence" value="ECO:0007669"/>
    <property type="project" value="UniProtKB-UniPathway"/>
</dbReference>
<dbReference type="UniPathway" id="UPA00796">
    <property type="reaction ID" value="UER00771"/>
</dbReference>
<evidence type="ECO:0000256" key="11">
    <source>
        <dbReference type="ARBA" id="ARBA00023239"/>
    </source>
</evidence>
<evidence type="ECO:0000256" key="7">
    <source>
        <dbReference type="ARBA" id="ARBA00023027"/>
    </source>
</evidence>
<keyword evidence="7" id="KW-0520">NAD</keyword>
<keyword evidence="4" id="KW-0210">Decarboxylase</keyword>
<evidence type="ECO:0000256" key="8">
    <source>
        <dbReference type="ARBA" id="ARBA00023034"/>
    </source>
</evidence>
<organism evidence="14 15">
    <name type="scientific">Candidatus Kerfeldbacteria bacterium CG08_land_8_20_14_0_20_42_7</name>
    <dbReference type="NCBI Taxonomy" id="2014245"/>
    <lineage>
        <taxon>Bacteria</taxon>
        <taxon>Candidatus Kerfeldiibacteriota</taxon>
    </lineage>
</organism>
<evidence type="ECO:0000256" key="4">
    <source>
        <dbReference type="ARBA" id="ARBA00022793"/>
    </source>
</evidence>
<comment type="cofactor">
    <cofactor evidence="1">
        <name>NAD(+)</name>
        <dbReference type="ChEBI" id="CHEBI:57540"/>
    </cofactor>
</comment>
<comment type="caution">
    <text evidence="14">The sequence shown here is derived from an EMBL/GenBank/DDBJ whole genome shotgun (WGS) entry which is preliminary data.</text>
</comment>
<name>A0A2H0YU25_9BACT</name>
<reference evidence="15" key="1">
    <citation type="submission" date="2017-09" db="EMBL/GenBank/DDBJ databases">
        <title>Depth-based differentiation of microbial function through sediment-hosted aquifers and enrichment of novel symbionts in the deep terrestrial subsurface.</title>
        <authorList>
            <person name="Probst A.J."/>
            <person name="Ladd B."/>
            <person name="Jarett J.K."/>
            <person name="Geller-Mcgrath D.E."/>
            <person name="Sieber C.M.K."/>
            <person name="Emerson J.B."/>
            <person name="Anantharaman K."/>
            <person name="Thomas B.C."/>
            <person name="Malmstrom R."/>
            <person name="Stieglmeier M."/>
            <person name="Klingl A."/>
            <person name="Woyke T."/>
            <person name="Ryan C.M."/>
            <person name="Banfield J.F."/>
        </authorList>
    </citation>
    <scope>NUCLEOTIDE SEQUENCE [LARGE SCALE GENOMIC DNA]</scope>
</reference>
<dbReference type="InterPro" id="IPR036291">
    <property type="entry name" value="NAD(P)-bd_dom_sf"/>
</dbReference>
<sequence length="351" mass="39682">MEEKRPIFQKKNALVTGGAGFVGSHICDELIKEYKVICVDNFSTGSIENISHLLQYPDFKFIKHDITEPLDLEQYPELGPFKVKFQGVQEIYNTACPTAPKDYNAFPVETLFANSLGVKNMLDIAVRYQAKLLHLSTSAIYGEPNEGEAFPEEYWGFIDPIGPRSCYNEGKRFAESLIVNYRNVYGIDAKIARMFNTYGPRMKLTDGRMMPDFINQALDGKPITIHGVPDSKSTFLYITDFIEGIMKFMKSKEPGPLNFGNPQIVSTLGVAKKIIEMTNSSSKIEFAEPLPHTVRQGIPDISNAKERLSWFPVIDLEGGLSRTIDYMRGNKFVHKAGEESPEEFKRDYSKE</sequence>
<dbReference type="Pfam" id="PF01370">
    <property type="entry name" value="Epimerase"/>
    <property type="match status" value="1"/>
</dbReference>
<dbReference type="GO" id="GO:0048040">
    <property type="term" value="F:UDP-glucuronate decarboxylase activity"/>
    <property type="evidence" value="ECO:0007669"/>
    <property type="project" value="TreeGrafter"/>
</dbReference>
<keyword evidence="5" id="KW-0735">Signal-anchor</keyword>
<evidence type="ECO:0000256" key="10">
    <source>
        <dbReference type="ARBA" id="ARBA00023180"/>
    </source>
</evidence>
<keyword evidence="3" id="KW-0812">Transmembrane</keyword>
<dbReference type="Gene3D" id="3.40.50.720">
    <property type="entry name" value="NAD(P)-binding Rossmann-like Domain"/>
    <property type="match status" value="1"/>
</dbReference>
<dbReference type="EMBL" id="PEXV01000135">
    <property type="protein sequence ID" value="PIS41253.1"/>
    <property type="molecule type" value="Genomic_DNA"/>
</dbReference>
<evidence type="ECO:0000256" key="1">
    <source>
        <dbReference type="ARBA" id="ARBA00001911"/>
    </source>
</evidence>
<dbReference type="Proteomes" id="UP000228711">
    <property type="component" value="Unassembled WGS sequence"/>
</dbReference>
<evidence type="ECO:0000256" key="6">
    <source>
        <dbReference type="ARBA" id="ARBA00022989"/>
    </source>
</evidence>
<evidence type="ECO:0000256" key="5">
    <source>
        <dbReference type="ARBA" id="ARBA00022968"/>
    </source>
</evidence>
<dbReference type="SUPFAM" id="SSF51735">
    <property type="entry name" value="NAD(P)-binding Rossmann-fold domains"/>
    <property type="match status" value="1"/>
</dbReference>
<dbReference type="InterPro" id="IPR044516">
    <property type="entry name" value="UXS-like"/>
</dbReference>
<dbReference type="InterPro" id="IPR001509">
    <property type="entry name" value="Epimerase_deHydtase"/>
</dbReference>
<protein>
    <submittedName>
        <fullName evidence="14">NAD-dependent dehydratase</fullName>
    </submittedName>
</protein>
<dbReference type="FunFam" id="3.40.50.720:FF:000065">
    <property type="entry name" value="UDP-glucuronic acid decarboxylase 1"/>
    <property type="match status" value="1"/>
</dbReference>
<evidence type="ECO:0000259" key="13">
    <source>
        <dbReference type="Pfam" id="PF01370"/>
    </source>
</evidence>
<feature type="domain" description="NAD-dependent epimerase/dehydratase" evidence="13">
    <location>
        <begin position="13"/>
        <end position="255"/>
    </location>
</feature>
<keyword evidence="9" id="KW-0472">Membrane</keyword>
<proteinExistence type="predicted"/>
<dbReference type="GO" id="GO:0005737">
    <property type="term" value="C:cytoplasm"/>
    <property type="evidence" value="ECO:0007669"/>
    <property type="project" value="TreeGrafter"/>
</dbReference>
<keyword evidence="6" id="KW-1133">Transmembrane helix</keyword>
<evidence type="ECO:0000256" key="2">
    <source>
        <dbReference type="ARBA" id="ARBA00004323"/>
    </source>
</evidence>
<keyword evidence="8" id="KW-0333">Golgi apparatus</keyword>
<accession>A0A2H0YU25</accession>
<dbReference type="PANTHER" id="PTHR43078:SF6">
    <property type="entry name" value="UDP-GLUCURONIC ACID DECARBOXYLASE 1"/>
    <property type="match status" value="1"/>
</dbReference>
<dbReference type="AlphaFoldDB" id="A0A2H0YU25"/>
<keyword evidence="11" id="KW-0456">Lyase</keyword>